<evidence type="ECO:0000256" key="1">
    <source>
        <dbReference type="ARBA" id="ARBA00023125"/>
    </source>
</evidence>
<dbReference type="Pfam" id="PF00440">
    <property type="entry name" value="TetR_N"/>
    <property type="match status" value="1"/>
</dbReference>
<comment type="caution">
    <text evidence="5">The sequence shown here is derived from an EMBL/GenBank/DDBJ whole genome shotgun (WGS) entry which is preliminary data.</text>
</comment>
<dbReference type="SUPFAM" id="SSF46689">
    <property type="entry name" value="Homeodomain-like"/>
    <property type="match status" value="1"/>
</dbReference>
<protein>
    <submittedName>
        <fullName evidence="5">TetR family transcriptional regulator</fullName>
    </submittedName>
</protein>
<dbReference type="InterPro" id="IPR009057">
    <property type="entry name" value="Homeodomain-like_sf"/>
</dbReference>
<dbReference type="Pfam" id="PF08362">
    <property type="entry name" value="TetR_C_3"/>
    <property type="match status" value="1"/>
</dbReference>
<keyword evidence="1 2" id="KW-0238">DNA-binding</keyword>
<dbReference type="EMBL" id="AQQW01000003">
    <property type="protein sequence ID" value="ETW13701.1"/>
    <property type="molecule type" value="Genomic_DNA"/>
</dbReference>
<dbReference type="STRING" id="1379903.ATO8_06711"/>
<dbReference type="PRINTS" id="PR00455">
    <property type="entry name" value="HTHTETR"/>
</dbReference>
<evidence type="ECO:0000259" key="4">
    <source>
        <dbReference type="PROSITE" id="PS50977"/>
    </source>
</evidence>
<dbReference type="SUPFAM" id="SSF48498">
    <property type="entry name" value="Tetracyclin repressor-like, C-terminal domain"/>
    <property type="match status" value="1"/>
</dbReference>
<gene>
    <name evidence="5" type="ORF">ATO8_06711</name>
</gene>
<dbReference type="GO" id="GO:0003700">
    <property type="term" value="F:DNA-binding transcription factor activity"/>
    <property type="evidence" value="ECO:0007669"/>
    <property type="project" value="TreeGrafter"/>
</dbReference>
<dbReference type="PATRIC" id="fig|1317118.6.peg.1390"/>
<dbReference type="GO" id="GO:0045892">
    <property type="term" value="P:negative regulation of DNA-templated transcription"/>
    <property type="evidence" value="ECO:0007669"/>
    <property type="project" value="InterPro"/>
</dbReference>
<dbReference type="Gene3D" id="1.10.357.10">
    <property type="entry name" value="Tetracycline Repressor, domain 2"/>
    <property type="match status" value="1"/>
</dbReference>
<dbReference type="InterPro" id="IPR036271">
    <property type="entry name" value="Tet_transcr_reg_TetR-rel_C_sf"/>
</dbReference>
<feature type="DNA-binding region" description="H-T-H motif" evidence="2">
    <location>
        <begin position="50"/>
        <end position="69"/>
    </location>
</feature>
<evidence type="ECO:0000256" key="2">
    <source>
        <dbReference type="PROSITE-ProRule" id="PRU00335"/>
    </source>
</evidence>
<evidence type="ECO:0000313" key="6">
    <source>
        <dbReference type="Proteomes" id="UP000019063"/>
    </source>
</evidence>
<feature type="region of interest" description="Disordered" evidence="3">
    <location>
        <begin position="1"/>
        <end position="28"/>
    </location>
</feature>
<dbReference type="AlphaFoldDB" id="W4HNK5"/>
<evidence type="ECO:0000313" key="5">
    <source>
        <dbReference type="EMBL" id="ETW13701.1"/>
    </source>
</evidence>
<dbReference type="InterPro" id="IPR001647">
    <property type="entry name" value="HTH_TetR"/>
</dbReference>
<dbReference type="InterPro" id="IPR050109">
    <property type="entry name" value="HTH-type_TetR-like_transc_reg"/>
</dbReference>
<reference evidence="5 6" key="1">
    <citation type="journal article" date="2014" name="Antonie Van Leeuwenhoek">
        <title>Roseivivax atlanticus sp. nov., isolated from surface seawater of the Atlantic Ocean.</title>
        <authorList>
            <person name="Li G."/>
            <person name="Lai Q."/>
            <person name="Liu X."/>
            <person name="Sun F."/>
            <person name="Shao Z."/>
        </authorList>
    </citation>
    <scope>NUCLEOTIDE SEQUENCE [LARGE SCALE GENOMIC DNA]</scope>
    <source>
        <strain evidence="5 6">22II-s10s</strain>
    </source>
</reference>
<name>W4HNK5_9RHOB</name>
<dbReference type="eggNOG" id="COG1309">
    <property type="taxonomic scope" value="Bacteria"/>
</dbReference>
<dbReference type="GO" id="GO:0000976">
    <property type="term" value="F:transcription cis-regulatory region binding"/>
    <property type="evidence" value="ECO:0007669"/>
    <property type="project" value="TreeGrafter"/>
</dbReference>
<dbReference type="InterPro" id="IPR013573">
    <property type="entry name" value="Tscrpt_reg_YcdC_C"/>
</dbReference>
<organism evidence="5 6">
    <name type="scientific">Roseivivax marinus</name>
    <dbReference type="NCBI Taxonomy" id="1379903"/>
    <lineage>
        <taxon>Bacteria</taxon>
        <taxon>Pseudomonadati</taxon>
        <taxon>Pseudomonadota</taxon>
        <taxon>Alphaproteobacteria</taxon>
        <taxon>Rhodobacterales</taxon>
        <taxon>Roseobacteraceae</taxon>
        <taxon>Roseivivax</taxon>
    </lineage>
</organism>
<evidence type="ECO:0000256" key="3">
    <source>
        <dbReference type="SAM" id="MobiDB-lite"/>
    </source>
</evidence>
<dbReference type="PANTHER" id="PTHR30055">
    <property type="entry name" value="HTH-TYPE TRANSCRIPTIONAL REGULATOR RUTR"/>
    <property type="match status" value="1"/>
</dbReference>
<proteinExistence type="predicted"/>
<dbReference type="RefSeq" id="WP_081749661.1">
    <property type="nucleotide sequence ID" value="NZ_AQQW01000003.1"/>
</dbReference>
<feature type="domain" description="HTH tetR-type" evidence="4">
    <location>
        <begin position="27"/>
        <end position="87"/>
    </location>
</feature>
<dbReference type="PROSITE" id="PS50977">
    <property type="entry name" value="HTH_TETR_2"/>
    <property type="match status" value="1"/>
</dbReference>
<dbReference type="PANTHER" id="PTHR30055:SF196">
    <property type="entry name" value="HTH-TYPE TRANSCRIPTIONAL REGULATOR RUTR"/>
    <property type="match status" value="1"/>
</dbReference>
<dbReference type="Proteomes" id="UP000019063">
    <property type="component" value="Unassembled WGS sequence"/>
</dbReference>
<sequence>MSPHDGPLGESTDGEGDRPRPRSRIQKRNRARILDAALDVFSAQGFRGSTLDQIADGAGMSKPNVLYYFDGKEAIHVSLLNALMDRWLDPLRTLQDTDAPLDALMDYVHAKLDMSFTMPRESRLFASEVLQGAPRMSPHLESGLRPLLDEKCALIGGWMEAGRIARTDPRHLVFSIWAVTQHYADFEAQVRVLDDGPVRKAAEAHVDTLFRRLLTP</sequence>
<accession>W4HNK5</accession>
<dbReference type="Gene3D" id="1.10.10.60">
    <property type="entry name" value="Homeodomain-like"/>
    <property type="match status" value="1"/>
</dbReference>
<keyword evidence="6" id="KW-1185">Reference proteome</keyword>